<sequence length="1412" mass="155157">MENTKPVKKLNPKLARAFDAIKAERTRMRLGSFADVVHAVAAFDKEGHINLAFDEDDDKYDITAMQQHDKQVQKYEATQQSVPGEVVPQLNVCIMIVGTRGDVQPFIGIAKRLQQDGHRVRLATHAVYRDFVMEHGVEFYPLGGDPKELAAYMVKTGGHIIPLKLDTLLKDVPRNVQMIDEILNSTWPAVSAADPDGNGKGVPGKPFVANAIISNPVTYGHIHVAERLGVPLHIMFPQPWVPTTAFPHPMSNLPYDDKPQKKNYLSYKMVDLLMWQGTESMVNRFRKDVLGLRKIRKGDGGRDILLDLAIPHAFMWSSALVPKPADWGNIYDVIGTVLLKGVGSSYNPAPELEAFLGNDGGPIFVGFGSMILSDPVGTTKMIIEAAKLANVRVLIQSSWSDMASGIDVPDNIFFLGNCPHDWLMPRVSAVVHHGGAGTTAAGLLAGKPTFIVPFFGDQPFWGRAVVKAGVGVEPCPIVDLTVEKLRAAFEKLTDPEVKKRAEQLCEVMTKEDGVEEAVKSFYRHLPLKAMRCDIDGKQLATKWSTKDKIKMCDECEYVITSRVENSTDDIVEYHCVDYSARGPESVLEGAASGAGALLHELGSGVKDIFIKPAQGYREEGAKGAVLGFAKGLVSGVLIRPIQGAALLADHVATGRYNQSRAPEDRKKGTVFFDSCGALGTNAPDAHTVSMKDDETSGSDKPRMDRDRVSIQMGVEERQKLEARFHEIMKQRESEGDETINIVNYSPDSSRGSIESTSVLRRSSCGSSEEILSDPDLATLQEFADVENELQALKLTSIEGRPMPKMSICLLASGTWSDNVQQFVAIGLRLKADGHRVRLATHENFRKRVLSAGLEFFAIGGHASTIGRYLLHEFGRENEKRGLFGLRKPKQDFPGEADLKELVFSLWPACVEVDALSPGLHFRADVIISHPLMFGQTIVAERLGVPLQCISSTPWSRTQAFAHTLSASIKLHKPYQYSRSNLASYDAVDNVHWGGIRDVLDEFRSSLGLSHKTKGNNLLSLWRTPHTYLWNEKLLPKPMDWGNEITVAGYVEWHEPSAVHEDAATQAFAVESSTPLVYVGLDQGDWENHRLEKFVEYIEKAAEESNSRILLQLVGGTPSVSPRRTSVLMEISPEVPIKSILPFVAGAIHWGDSSVTATFASAGIPACVVTHNATQRLWGKALSLSGAGVDPLDLTSVSAKSMSDVLLSKESLAHVIQSLLSPAIKSAAQEVSTTFSSEAAVEKAVKAIYANLPLEGMTCDLDPTRVARIYDQANELKLSYEAQFVVQMLTDPDDKTDLKYKPLKYSQKRPPRFTLRQLDAKPSKSNDSDGEKTPRFSYEIKAYRRASNAAPSVLQKAKLGRQMSMAEHVFEAPKSWATPDAKESRVAEINAASVSRSDPTQILPTCLQLAGEI</sequence>
<feature type="region of interest" description="Disordered" evidence="2">
    <location>
        <begin position="1310"/>
        <end position="1333"/>
    </location>
</feature>
<feature type="domain" description="Erythromycin biosynthesis protein CIII-like C-terminal" evidence="4">
    <location>
        <begin position="407"/>
        <end position="516"/>
    </location>
</feature>
<evidence type="ECO:0008006" key="7">
    <source>
        <dbReference type="Google" id="ProtNLM"/>
    </source>
</evidence>
<organism evidence="5 6">
    <name type="scientific">Pythium oligandrum</name>
    <name type="common">Mycoparasitic fungus</name>
    <dbReference type="NCBI Taxonomy" id="41045"/>
    <lineage>
        <taxon>Eukaryota</taxon>
        <taxon>Sar</taxon>
        <taxon>Stramenopiles</taxon>
        <taxon>Oomycota</taxon>
        <taxon>Peronosporomycetes</taxon>
        <taxon>Pythiales</taxon>
        <taxon>Pythiaceae</taxon>
        <taxon>Pythium</taxon>
    </lineage>
</organism>
<proteinExistence type="predicted"/>
<dbReference type="InterPro" id="IPR010610">
    <property type="entry name" value="EryCIII-like_C"/>
</dbReference>
<dbReference type="OrthoDB" id="5835829at2759"/>
<evidence type="ECO:0000259" key="4">
    <source>
        <dbReference type="Pfam" id="PF06722"/>
    </source>
</evidence>
<evidence type="ECO:0000313" key="6">
    <source>
        <dbReference type="Proteomes" id="UP000794436"/>
    </source>
</evidence>
<dbReference type="PANTHER" id="PTHR48050">
    <property type="entry name" value="STEROL 3-BETA-GLUCOSYLTRANSFERASE"/>
    <property type="match status" value="1"/>
</dbReference>
<dbReference type="InterPro" id="IPR002213">
    <property type="entry name" value="UDP_glucos_trans"/>
</dbReference>
<name>A0A8K1CA48_PYTOL</name>
<dbReference type="Pfam" id="PF06722">
    <property type="entry name" value="EryCIII-like_C"/>
    <property type="match status" value="1"/>
</dbReference>
<feature type="region of interest" description="Disordered" evidence="2">
    <location>
        <begin position="682"/>
        <end position="703"/>
    </location>
</feature>
<feature type="compositionally biased region" description="Basic and acidic residues" evidence="2">
    <location>
        <begin position="1317"/>
        <end position="1333"/>
    </location>
</feature>
<evidence type="ECO:0000256" key="2">
    <source>
        <dbReference type="SAM" id="MobiDB-lite"/>
    </source>
</evidence>
<evidence type="ECO:0000256" key="1">
    <source>
        <dbReference type="ARBA" id="ARBA00022679"/>
    </source>
</evidence>
<dbReference type="PANTHER" id="PTHR48050:SF13">
    <property type="entry name" value="STEROL 3-BETA-GLUCOSYLTRANSFERASE UGT80A2"/>
    <property type="match status" value="1"/>
</dbReference>
<dbReference type="SUPFAM" id="SSF53756">
    <property type="entry name" value="UDP-Glycosyltransferase/glycogen phosphorylase"/>
    <property type="match status" value="2"/>
</dbReference>
<dbReference type="Proteomes" id="UP000794436">
    <property type="component" value="Unassembled WGS sequence"/>
</dbReference>
<keyword evidence="1" id="KW-0808">Transferase</keyword>
<dbReference type="InterPro" id="IPR050426">
    <property type="entry name" value="Glycosyltransferase_28"/>
</dbReference>
<feature type="domain" description="Glycosyltransferase family 28 N-terminal" evidence="3">
    <location>
        <begin position="808"/>
        <end position="960"/>
    </location>
</feature>
<dbReference type="GO" id="GO:0005975">
    <property type="term" value="P:carbohydrate metabolic process"/>
    <property type="evidence" value="ECO:0007669"/>
    <property type="project" value="InterPro"/>
</dbReference>
<accession>A0A8K1CA48</accession>
<dbReference type="CDD" id="cd03784">
    <property type="entry name" value="GT1_Gtf-like"/>
    <property type="match status" value="2"/>
</dbReference>
<evidence type="ECO:0000259" key="3">
    <source>
        <dbReference type="Pfam" id="PF03033"/>
    </source>
</evidence>
<reference evidence="5" key="1">
    <citation type="submission" date="2019-03" db="EMBL/GenBank/DDBJ databases">
        <title>Long read genome sequence of the mycoparasitic Pythium oligandrum ATCC 38472 isolated from sugarbeet rhizosphere.</title>
        <authorList>
            <person name="Gaulin E."/>
        </authorList>
    </citation>
    <scope>NUCLEOTIDE SEQUENCE</scope>
    <source>
        <strain evidence="5">ATCC 38472_TT</strain>
    </source>
</reference>
<dbReference type="Gene3D" id="3.40.50.2000">
    <property type="entry name" value="Glycogen Phosphorylase B"/>
    <property type="match status" value="4"/>
</dbReference>
<keyword evidence="6" id="KW-1185">Reference proteome</keyword>
<feature type="domain" description="Glycosyltransferase family 28 N-terminal" evidence="3">
    <location>
        <begin position="93"/>
        <end position="247"/>
    </location>
</feature>
<dbReference type="FunFam" id="3.40.50.2000:FF:000163">
    <property type="entry name" value="Sterol 3-beta-glucosyltransferase"/>
    <property type="match status" value="2"/>
</dbReference>
<evidence type="ECO:0000313" key="5">
    <source>
        <dbReference type="EMBL" id="TMW59544.1"/>
    </source>
</evidence>
<protein>
    <recommendedName>
        <fullName evidence="7">Sterol 3-beta-glucosyltransferase</fullName>
    </recommendedName>
</protein>
<dbReference type="InterPro" id="IPR004276">
    <property type="entry name" value="GlycoTrans_28_N"/>
</dbReference>
<gene>
    <name evidence="5" type="ORF">Poli38472_004613</name>
</gene>
<dbReference type="EMBL" id="SPLM01000109">
    <property type="protein sequence ID" value="TMW59544.1"/>
    <property type="molecule type" value="Genomic_DNA"/>
</dbReference>
<feature type="compositionally biased region" description="Basic and acidic residues" evidence="2">
    <location>
        <begin position="689"/>
        <end position="703"/>
    </location>
</feature>
<dbReference type="Pfam" id="PF03033">
    <property type="entry name" value="Glyco_transf_28"/>
    <property type="match status" value="2"/>
</dbReference>
<dbReference type="GO" id="GO:0016906">
    <property type="term" value="F:sterol 3-beta-glucosyltransferase activity"/>
    <property type="evidence" value="ECO:0007669"/>
    <property type="project" value="UniProtKB-ARBA"/>
</dbReference>
<comment type="caution">
    <text evidence="5">The sequence shown here is derived from an EMBL/GenBank/DDBJ whole genome shotgun (WGS) entry which is preliminary data.</text>
</comment>
<dbReference type="FunFam" id="3.40.50.2000:FF:000009">
    <property type="entry name" value="Sterol 3-beta-glucosyltransferase UGT80A2"/>
    <property type="match status" value="1"/>
</dbReference>